<evidence type="ECO:0000256" key="1">
    <source>
        <dbReference type="SAM" id="MobiDB-lite"/>
    </source>
</evidence>
<sequence>MAGSSLECNGSDVSNVDGDGRGMNANRMGSAIVDVESPDSLAVWCAMVHPSTTRPPKIPTNKGKNVMARPGKFERRIKGEMMCSETERLWNKGHAKSRMRVLAAEQDLMTMMPPNVRESMKSGKVDMQRKPKLNEHRIATERLARCEEANTGFEVGKHAHWDGTMPRQAEEANTDREEVAIGRRARLNENMEHRKAERTTRSK</sequence>
<protein>
    <submittedName>
        <fullName evidence="2">Uncharacterized protein</fullName>
    </submittedName>
</protein>
<proteinExistence type="predicted"/>
<name>A0AAD7B8Q5_9AGAR</name>
<feature type="region of interest" description="Disordered" evidence="1">
    <location>
        <begin position="1"/>
        <end position="21"/>
    </location>
</feature>
<feature type="compositionally biased region" description="Basic and acidic residues" evidence="1">
    <location>
        <begin position="168"/>
        <end position="203"/>
    </location>
</feature>
<organism evidence="2 3">
    <name type="scientific">Roridomyces roridus</name>
    <dbReference type="NCBI Taxonomy" id="1738132"/>
    <lineage>
        <taxon>Eukaryota</taxon>
        <taxon>Fungi</taxon>
        <taxon>Dikarya</taxon>
        <taxon>Basidiomycota</taxon>
        <taxon>Agaricomycotina</taxon>
        <taxon>Agaricomycetes</taxon>
        <taxon>Agaricomycetidae</taxon>
        <taxon>Agaricales</taxon>
        <taxon>Marasmiineae</taxon>
        <taxon>Mycenaceae</taxon>
        <taxon>Roridomyces</taxon>
    </lineage>
</organism>
<comment type="caution">
    <text evidence="2">The sequence shown here is derived from an EMBL/GenBank/DDBJ whole genome shotgun (WGS) entry which is preliminary data.</text>
</comment>
<feature type="region of interest" description="Disordered" evidence="1">
    <location>
        <begin position="158"/>
        <end position="203"/>
    </location>
</feature>
<dbReference type="EMBL" id="JARKIF010000027">
    <property type="protein sequence ID" value="KAJ7614137.1"/>
    <property type="molecule type" value="Genomic_DNA"/>
</dbReference>
<keyword evidence="3" id="KW-1185">Reference proteome</keyword>
<accession>A0AAD7B8Q5</accession>
<dbReference type="AlphaFoldDB" id="A0AAD7B8Q5"/>
<evidence type="ECO:0000313" key="2">
    <source>
        <dbReference type="EMBL" id="KAJ7614137.1"/>
    </source>
</evidence>
<gene>
    <name evidence="2" type="ORF">FB45DRAFT_874280</name>
</gene>
<reference evidence="2" key="1">
    <citation type="submission" date="2023-03" db="EMBL/GenBank/DDBJ databases">
        <title>Massive genome expansion in bonnet fungi (Mycena s.s.) driven by repeated elements and novel gene families across ecological guilds.</title>
        <authorList>
            <consortium name="Lawrence Berkeley National Laboratory"/>
            <person name="Harder C.B."/>
            <person name="Miyauchi S."/>
            <person name="Viragh M."/>
            <person name="Kuo A."/>
            <person name="Thoen E."/>
            <person name="Andreopoulos B."/>
            <person name="Lu D."/>
            <person name="Skrede I."/>
            <person name="Drula E."/>
            <person name="Henrissat B."/>
            <person name="Morin E."/>
            <person name="Kohler A."/>
            <person name="Barry K."/>
            <person name="LaButti K."/>
            <person name="Morin E."/>
            <person name="Salamov A."/>
            <person name="Lipzen A."/>
            <person name="Mereny Z."/>
            <person name="Hegedus B."/>
            <person name="Baldrian P."/>
            <person name="Stursova M."/>
            <person name="Weitz H."/>
            <person name="Taylor A."/>
            <person name="Grigoriev I.V."/>
            <person name="Nagy L.G."/>
            <person name="Martin F."/>
            <person name="Kauserud H."/>
        </authorList>
    </citation>
    <scope>NUCLEOTIDE SEQUENCE</scope>
    <source>
        <strain evidence="2">9284</strain>
    </source>
</reference>
<feature type="compositionally biased region" description="Polar residues" evidence="1">
    <location>
        <begin position="1"/>
        <end position="14"/>
    </location>
</feature>
<dbReference type="Proteomes" id="UP001221142">
    <property type="component" value="Unassembled WGS sequence"/>
</dbReference>
<evidence type="ECO:0000313" key="3">
    <source>
        <dbReference type="Proteomes" id="UP001221142"/>
    </source>
</evidence>